<keyword evidence="5" id="KW-0342">GTP-binding</keyword>
<dbReference type="PRINTS" id="PR00315">
    <property type="entry name" value="ELONGATNFCT"/>
</dbReference>
<evidence type="ECO:0000313" key="9">
    <source>
        <dbReference type="RefSeq" id="XP_010932446.1"/>
    </source>
</evidence>
<dbReference type="InterPro" id="IPR004161">
    <property type="entry name" value="EFTu-like_2"/>
</dbReference>
<dbReference type="RefSeq" id="XP_010932446.1">
    <property type="nucleotide sequence ID" value="XM_010934144.3"/>
</dbReference>
<dbReference type="InterPro" id="IPR050100">
    <property type="entry name" value="TRAFAC_GTPase_members"/>
</dbReference>
<dbReference type="GO" id="GO:0003924">
    <property type="term" value="F:GTPase activity"/>
    <property type="evidence" value="ECO:0007669"/>
    <property type="project" value="InterPro"/>
</dbReference>
<accession>A0A6I9RUF9</accession>
<keyword evidence="3" id="KW-0488">Methylation</keyword>
<dbReference type="OrthoDB" id="342024at2759"/>
<dbReference type="KEGG" id="egu:105053108"/>
<name>A0A6I9RUF9_ELAGV</name>
<evidence type="ECO:0000256" key="4">
    <source>
        <dbReference type="ARBA" id="ARBA00022741"/>
    </source>
</evidence>
<evidence type="ECO:0000256" key="6">
    <source>
        <dbReference type="SAM" id="MobiDB-lite"/>
    </source>
</evidence>
<dbReference type="PANTHER" id="PTHR23115">
    <property type="entry name" value="TRANSLATION FACTOR"/>
    <property type="match status" value="1"/>
</dbReference>
<dbReference type="Pfam" id="PF22594">
    <property type="entry name" value="GTP-eEF1A_C"/>
    <property type="match status" value="1"/>
</dbReference>
<dbReference type="InterPro" id="IPR054696">
    <property type="entry name" value="GTP-eEF1A_C"/>
</dbReference>
<gene>
    <name evidence="9" type="primary">LOC105053108</name>
</gene>
<evidence type="ECO:0000256" key="3">
    <source>
        <dbReference type="ARBA" id="ARBA00022481"/>
    </source>
</evidence>
<dbReference type="CDD" id="cd01883">
    <property type="entry name" value="EF1_alpha"/>
    <property type="match status" value="1"/>
</dbReference>
<dbReference type="FunFam" id="3.40.50.300:FF:000862">
    <property type="entry name" value="Eukaryotic peptide chain release factor GTP-binding subunit ERF3A"/>
    <property type="match status" value="1"/>
</dbReference>
<proteinExistence type="inferred from homology"/>
<dbReference type="GeneID" id="105053108"/>
<dbReference type="GO" id="GO:0005525">
    <property type="term" value="F:GTP binding"/>
    <property type="evidence" value="ECO:0007669"/>
    <property type="project" value="UniProtKB-KW"/>
</dbReference>
<dbReference type="AlphaFoldDB" id="A0A6I9RUF9"/>
<evidence type="ECO:0000256" key="1">
    <source>
        <dbReference type="ARBA" id="ARBA00003982"/>
    </source>
</evidence>
<dbReference type="Gene3D" id="2.40.30.10">
    <property type="entry name" value="Translation factors"/>
    <property type="match status" value="2"/>
</dbReference>
<dbReference type="InterPro" id="IPR000795">
    <property type="entry name" value="T_Tr_GTP-bd_dom"/>
</dbReference>
<keyword evidence="8" id="KW-1185">Reference proteome</keyword>
<sequence length="534" mass="59336">MEEGARAEIAPHPPTLVDDGEINDWSKEDDEPMEEVRPPAAATDDKLAPSPAEDVKVIQSNFQSLQLETKVKDKEAVATEEVEDLDEKEENKKRHLNVVFIGHVDAGKSTTGGQILFLSGQVDDRTIQKYEKEAKDKSRESWYMAYIMDTNEEERIKGKTVEVGRAHFETENTRFTILDAPGHKSYVPNMISGASQADIGVLVISARKGEFETGYERGGQTREHVQLAKTLGVAKLIVVINKMDDPTVTWSKERFDEIESKMVPFLKSSGYLRKDVQFLPISGLVGTNMKTRVEKSVCDWWNGPCLFEVLDSIEVPPRDPKGPLRMPIIDKYRDMGTVVMGKIESGSIREGDSLLVMPNKTNVKVLTIHCDENKVRHAGPGENVRIKLSGIEEEDIVAGFVLSSIANPIGAVAEFNAQLQILELIDNAIFTAGYKAVLHIHAIVEECEIVDLIEEIDLKRKNTDPKKKKPKRKPLFVKNGAVVVCRIQVNNMICIENFSDFAQLGRFTLRTEGKTVAVGKVVALPPPGSSAFVS</sequence>
<dbReference type="Gene3D" id="3.40.50.300">
    <property type="entry name" value="P-loop containing nucleotide triphosphate hydrolases"/>
    <property type="match status" value="1"/>
</dbReference>
<feature type="domain" description="Tr-type G" evidence="7">
    <location>
        <begin position="93"/>
        <end position="318"/>
    </location>
</feature>
<dbReference type="InterPro" id="IPR031157">
    <property type="entry name" value="G_TR_CS"/>
</dbReference>
<evidence type="ECO:0000256" key="2">
    <source>
        <dbReference type="ARBA" id="ARBA00007249"/>
    </source>
</evidence>
<comment type="function">
    <text evidence="1">This protein promotes the GTP-dependent binding of aminoacyl-tRNA to the A-site of ribosomes during protein biosynthesis.</text>
</comment>
<evidence type="ECO:0000313" key="8">
    <source>
        <dbReference type="Proteomes" id="UP000504607"/>
    </source>
</evidence>
<dbReference type="InterPro" id="IPR009001">
    <property type="entry name" value="Transl_elong_EF1A/Init_IF2_C"/>
</dbReference>
<dbReference type="FunFam" id="2.40.30.10:FF:000077">
    <property type="entry name" value="Putative translation elongation/initiation factor family protein"/>
    <property type="match status" value="1"/>
</dbReference>
<dbReference type="Pfam" id="PF00009">
    <property type="entry name" value="GTP_EFTU"/>
    <property type="match status" value="1"/>
</dbReference>
<dbReference type="InterPro" id="IPR027417">
    <property type="entry name" value="P-loop_NTPase"/>
</dbReference>
<dbReference type="InParanoid" id="A0A6I9RUF9"/>
<dbReference type="SUPFAM" id="SSF50447">
    <property type="entry name" value="Translation proteins"/>
    <property type="match status" value="1"/>
</dbReference>
<organism evidence="8 9">
    <name type="scientific">Elaeis guineensis var. tenera</name>
    <name type="common">Oil palm</name>
    <dbReference type="NCBI Taxonomy" id="51953"/>
    <lineage>
        <taxon>Eukaryota</taxon>
        <taxon>Viridiplantae</taxon>
        <taxon>Streptophyta</taxon>
        <taxon>Embryophyta</taxon>
        <taxon>Tracheophyta</taxon>
        <taxon>Spermatophyta</taxon>
        <taxon>Magnoliopsida</taxon>
        <taxon>Liliopsida</taxon>
        <taxon>Arecaceae</taxon>
        <taxon>Arecoideae</taxon>
        <taxon>Cocoseae</taxon>
        <taxon>Elaeidinae</taxon>
        <taxon>Elaeis</taxon>
    </lineage>
</organism>
<dbReference type="Pfam" id="PF03144">
    <property type="entry name" value="GTP_EFTU_D2"/>
    <property type="match status" value="1"/>
</dbReference>
<keyword evidence="4" id="KW-0547">Nucleotide-binding</keyword>
<evidence type="ECO:0000256" key="5">
    <source>
        <dbReference type="ARBA" id="ARBA00023134"/>
    </source>
</evidence>
<dbReference type="PROSITE" id="PS51722">
    <property type="entry name" value="G_TR_2"/>
    <property type="match status" value="1"/>
</dbReference>
<dbReference type="PROSITE" id="PS00301">
    <property type="entry name" value="G_TR_1"/>
    <property type="match status" value="1"/>
</dbReference>
<dbReference type="InterPro" id="IPR009000">
    <property type="entry name" value="Transl_B-barrel_sf"/>
</dbReference>
<dbReference type="CDD" id="cd03704">
    <property type="entry name" value="eRF3_C_III"/>
    <property type="match status" value="1"/>
</dbReference>
<evidence type="ECO:0000259" key="7">
    <source>
        <dbReference type="PROSITE" id="PS51722"/>
    </source>
</evidence>
<dbReference type="FunFam" id="2.40.30.10:FF:000024">
    <property type="entry name" value="Eukaryotic peptide chain release factor GTP-binding subunit ERF3A"/>
    <property type="match status" value="1"/>
</dbReference>
<dbReference type="Proteomes" id="UP000504607">
    <property type="component" value="Chromosome 10"/>
</dbReference>
<feature type="region of interest" description="Disordered" evidence="6">
    <location>
        <begin position="1"/>
        <end position="50"/>
    </location>
</feature>
<dbReference type="SUPFAM" id="SSF52540">
    <property type="entry name" value="P-loop containing nucleoside triphosphate hydrolases"/>
    <property type="match status" value="1"/>
</dbReference>
<protein>
    <submittedName>
        <fullName evidence="9">Eukaryotic peptide chain release factor GTP-binding subunit ERF3A</fullName>
    </submittedName>
</protein>
<feature type="compositionally biased region" description="Acidic residues" evidence="6">
    <location>
        <begin position="18"/>
        <end position="33"/>
    </location>
</feature>
<dbReference type="SUPFAM" id="SSF50465">
    <property type="entry name" value="EF-Tu/eEF-1alpha/eIF2-gamma C-terminal domain"/>
    <property type="match status" value="1"/>
</dbReference>
<reference evidence="9" key="1">
    <citation type="submission" date="2025-08" db="UniProtKB">
        <authorList>
            <consortium name="RefSeq"/>
        </authorList>
    </citation>
    <scope>IDENTIFICATION</scope>
</reference>
<comment type="similarity">
    <text evidence="2">Belongs to the TRAFAC class translation factor GTPase superfamily. Classic translation factor GTPase family. EF-Tu/EF-1A subfamily.</text>
</comment>
<dbReference type="CDD" id="cd04089">
    <property type="entry name" value="eRF3_II"/>
    <property type="match status" value="1"/>
</dbReference>